<protein>
    <submittedName>
        <fullName evidence="3">Uncharacterized protein LOC108670260</fullName>
    </submittedName>
</protein>
<evidence type="ECO:0000313" key="2">
    <source>
        <dbReference type="Proteomes" id="UP000694843"/>
    </source>
</evidence>
<feature type="chain" id="PRO_5034366057" evidence="1">
    <location>
        <begin position="19"/>
        <end position="237"/>
    </location>
</feature>
<sequence>MAALRAAARLLAVVSALTRPWDVRGLGSTGQLSAKMQPKAVGGVGLSFTVQLSQESFDGEQEKVWAGSPVACAGQCRLNPECGAFAFKATEVPNCVMFVRQTWNSPGHPGLYYRGMSLSGGDRLFRLPPPAFDVPDQLLAKCQAIGQRLVQVPTVLKDLVAVQSQGQFCYDLKRTSETASFTTMTGGPVDASLLVIRDNSSKSLTPQCIASHYNWNFRMHCPDWGVKSDATVCQYKP</sequence>
<dbReference type="KEGG" id="hazt:108670260"/>
<evidence type="ECO:0000256" key="1">
    <source>
        <dbReference type="SAM" id="SignalP"/>
    </source>
</evidence>
<proteinExistence type="predicted"/>
<reference evidence="3" key="1">
    <citation type="submission" date="2025-08" db="UniProtKB">
        <authorList>
            <consortium name="RefSeq"/>
        </authorList>
    </citation>
    <scope>IDENTIFICATION</scope>
    <source>
        <tissue evidence="3">Whole organism</tissue>
    </source>
</reference>
<organism evidence="2 3">
    <name type="scientific">Hyalella azteca</name>
    <name type="common">Amphipod</name>
    <dbReference type="NCBI Taxonomy" id="294128"/>
    <lineage>
        <taxon>Eukaryota</taxon>
        <taxon>Metazoa</taxon>
        <taxon>Ecdysozoa</taxon>
        <taxon>Arthropoda</taxon>
        <taxon>Crustacea</taxon>
        <taxon>Multicrustacea</taxon>
        <taxon>Malacostraca</taxon>
        <taxon>Eumalacostraca</taxon>
        <taxon>Peracarida</taxon>
        <taxon>Amphipoda</taxon>
        <taxon>Senticaudata</taxon>
        <taxon>Talitrida</taxon>
        <taxon>Talitroidea</taxon>
        <taxon>Hyalellidae</taxon>
        <taxon>Hyalella</taxon>
    </lineage>
</organism>
<evidence type="ECO:0000313" key="3">
    <source>
        <dbReference type="RefSeq" id="XP_018013208.1"/>
    </source>
</evidence>
<feature type="signal peptide" evidence="1">
    <location>
        <begin position="1"/>
        <end position="18"/>
    </location>
</feature>
<accession>A0A8B7NHV0</accession>
<keyword evidence="2" id="KW-1185">Reference proteome</keyword>
<dbReference type="GeneID" id="108670260"/>
<dbReference type="AlphaFoldDB" id="A0A8B7NHV0"/>
<gene>
    <name evidence="3" type="primary">LOC108670260</name>
</gene>
<dbReference type="Proteomes" id="UP000694843">
    <property type="component" value="Unplaced"/>
</dbReference>
<keyword evidence="1" id="KW-0732">Signal</keyword>
<name>A0A8B7NHV0_HYAAZ</name>
<dbReference type="RefSeq" id="XP_018013208.1">
    <property type="nucleotide sequence ID" value="XM_018157719.2"/>
</dbReference>